<evidence type="ECO:0000259" key="1">
    <source>
        <dbReference type="Pfam" id="PF00076"/>
    </source>
</evidence>
<name>A0ABD1RMH2_9LAMI</name>
<protein>
    <submittedName>
        <fullName evidence="2">RNA recognition motif domain</fullName>
    </submittedName>
</protein>
<sequence length="148" mass="17001">MRAKSTVEIIHLLFPFKTHIQKCNSIRNLPLDATDDQLEAEFNKFGSIKQNGVQVRSNKVALTDIISMICKVIQRGSSHYTIRQEAIQCVKAKDLVVRQDNIFKGPKSRQVIVPRFEGIDTLLRRKQFYFLICKTNLTLNPKNLSKQA</sequence>
<dbReference type="Pfam" id="PF00076">
    <property type="entry name" value="RRM_1"/>
    <property type="match status" value="1"/>
</dbReference>
<proteinExistence type="predicted"/>
<dbReference type="Proteomes" id="UP001604277">
    <property type="component" value="Unassembled WGS sequence"/>
</dbReference>
<organism evidence="2 3">
    <name type="scientific">Forsythia ovata</name>
    <dbReference type="NCBI Taxonomy" id="205694"/>
    <lineage>
        <taxon>Eukaryota</taxon>
        <taxon>Viridiplantae</taxon>
        <taxon>Streptophyta</taxon>
        <taxon>Embryophyta</taxon>
        <taxon>Tracheophyta</taxon>
        <taxon>Spermatophyta</taxon>
        <taxon>Magnoliopsida</taxon>
        <taxon>eudicotyledons</taxon>
        <taxon>Gunneridae</taxon>
        <taxon>Pentapetalae</taxon>
        <taxon>asterids</taxon>
        <taxon>lamiids</taxon>
        <taxon>Lamiales</taxon>
        <taxon>Oleaceae</taxon>
        <taxon>Forsythieae</taxon>
        <taxon>Forsythia</taxon>
    </lineage>
</organism>
<reference evidence="3" key="1">
    <citation type="submission" date="2024-07" db="EMBL/GenBank/DDBJ databases">
        <title>Two chromosome-level genome assemblies of Korean endemic species Abeliophyllum distichum and Forsythia ovata (Oleaceae).</title>
        <authorList>
            <person name="Jang H."/>
        </authorList>
    </citation>
    <scope>NUCLEOTIDE SEQUENCE [LARGE SCALE GENOMIC DNA]</scope>
</reference>
<accession>A0ABD1RMH2</accession>
<dbReference type="AlphaFoldDB" id="A0ABD1RMH2"/>
<evidence type="ECO:0000313" key="3">
    <source>
        <dbReference type="Proteomes" id="UP001604277"/>
    </source>
</evidence>
<dbReference type="EMBL" id="JBFOLJ010000012">
    <property type="protein sequence ID" value="KAL2489600.1"/>
    <property type="molecule type" value="Genomic_DNA"/>
</dbReference>
<dbReference type="InterPro" id="IPR000504">
    <property type="entry name" value="RRM_dom"/>
</dbReference>
<keyword evidence="3" id="KW-1185">Reference proteome</keyword>
<comment type="caution">
    <text evidence="2">The sequence shown here is derived from an EMBL/GenBank/DDBJ whole genome shotgun (WGS) entry which is preliminary data.</text>
</comment>
<feature type="domain" description="RRM" evidence="1">
    <location>
        <begin position="26"/>
        <end position="50"/>
    </location>
</feature>
<gene>
    <name evidence="2" type="ORF">Fot_42892</name>
</gene>
<evidence type="ECO:0000313" key="2">
    <source>
        <dbReference type="EMBL" id="KAL2489600.1"/>
    </source>
</evidence>